<gene>
    <name evidence="1" type="ORF">FK530_23515</name>
</gene>
<evidence type="ECO:0000313" key="1">
    <source>
        <dbReference type="EMBL" id="TWS24651.1"/>
    </source>
</evidence>
<dbReference type="InterPro" id="IPR045930">
    <property type="entry name" value="DUF6349"/>
</dbReference>
<accession>A0A5C5RR26</accession>
<name>A0A5C5RR26_9ACTN</name>
<dbReference type="RefSeq" id="WP_114514363.1">
    <property type="nucleotide sequence ID" value="NZ_VIGX01000029.1"/>
</dbReference>
<reference evidence="1 2" key="1">
    <citation type="submission" date="2019-06" db="EMBL/GenBank/DDBJ databases">
        <title>Tsukamurella conjunctivitidis sp. nov., Tsukamurella assacharolytica sp. nov. and Tsukamurella sputae sp. nov. isolated from patients with conjunctivitis, bacteraemia (lymphoma) and respiratory infection (sputum) in Hong Kong.</title>
        <authorList>
            <person name="Teng J.L.L."/>
            <person name="Lee H.H."/>
            <person name="Fong J.Y.H."/>
            <person name="Fok K.M.N."/>
            <person name="Lau S.K.P."/>
            <person name="Woo P.C.Y."/>
        </authorList>
    </citation>
    <scope>NUCLEOTIDE SEQUENCE [LARGE SCALE GENOMIC DNA]</scope>
    <source>
        <strain evidence="1 2">HKU72</strain>
    </source>
</reference>
<protein>
    <submittedName>
        <fullName evidence="1">Uncharacterized protein</fullName>
    </submittedName>
</protein>
<dbReference type="Pfam" id="PF19876">
    <property type="entry name" value="DUF6349"/>
    <property type="match status" value="1"/>
</dbReference>
<proteinExistence type="predicted"/>
<comment type="caution">
    <text evidence="1">The sequence shown here is derived from an EMBL/GenBank/DDBJ whole genome shotgun (WGS) entry which is preliminary data.</text>
</comment>
<sequence>MKTAIDGQLDLFAMLAADETERKRAAGIPARHFGMAGRGLWARLEAYQAWMAEWTPVIELGAGLVVRAWGTSYGAAPVRTMECQPYVLGADLRCADLTHRGGCACVGHLIYRGFCTGCDWEADGEHLEDSLAAVDALDHAHDGWRESPVVEPLKYELGSKAGKNWQRSIEALYGDCPPGWPIITNRRGTATRAVAGRSPWGGYDVAIDTIDPRGDDPEVPEQQ</sequence>
<dbReference type="OrthoDB" id="4087418at2"/>
<dbReference type="AlphaFoldDB" id="A0A5C5RR26"/>
<dbReference type="Proteomes" id="UP000319375">
    <property type="component" value="Unassembled WGS sequence"/>
</dbReference>
<evidence type="ECO:0000313" key="2">
    <source>
        <dbReference type="Proteomes" id="UP000319375"/>
    </source>
</evidence>
<keyword evidence="2" id="KW-1185">Reference proteome</keyword>
<organism evidence="1 2">
    <name type="scientific">Tsukamurella conjunctivitidis</name>
    <dbReference type="NCBI Taxonomy" id="2592068"/>
    <lineage>
        <taxon>Bacteria</taxon>
        <taxon>Bacillati</taxon>
        <taxon>Actinomycetota</taxon>
        <taxon>Actinomycetes</taxon>
        <taxon>Mycobacteriales</taxon>
        <taxon>Tsukamurellaceae</taxon>
        <taxon>Tsukamurella</taxon>
    </lineage>
</organism>
<dbReference type="EMBL" id="VIGX01000029">
    <property type="protein sequence ID" value="TWS24651.1"/>
    <property type="molecule type" value="Genomic_DNA"/>
</dbReference>